<reference evidence="2" key="1">
    <citation type="journal article" date="2014" name="Science">
        <title>Ancient hybridizations among the ancestral genomes of bread wheat.</title>
        <authorList>
            <consortium name="International Wheat Genome Sequencing Consortium,"/>
            <person name="Marcussen T."/>
            <person name="Sandve S.R."/>
            <person name="Heier L."/>
            <person name="Spannagl M."/>
            <person name="Pfeifer M."/>
            <person name="Jakobsen K.S."/>
            <person name="Wulff B.B."/>
            <person name="Steuernagel B."/>
            <person name="Mayer K.F."/>
            <person name="Olsen O.A."/>
        </authorList>
    </citation>
    <scope>NUCLEOTIDE SEQUENCE [LARGE SCALE GENOMIC DNA]</scope>
    <source>
        <strain evidence="2">cv. AL8/78</strain>
    </source>
</reference>
<evidence type="ECO:0000313" key="1">
    <source>
        <dbReference type="EnsemblPlants" id="AET5Gv20152700.10"/>
    </source>
</evidence>
<sequence>MAQAECSQAPFYSCFRVEAITIYKKRQPSLASIYPSLSFSRVCQRRLYIPVLEDLSH</sequence>
<reference evidence="1" key="3">
    <citation type="journal article" date="2017" name="Nature">
        <title>Genome sequence of the progenitor of the wheat D genome Aegilops tauschii.</title>
        <authorList>
            <person name="Luo M.C."/>
            <person name="Gu Y.Q."/>
            <person name="Puiu D."/>
            <person name="Wang H."/>
            <person name="Twardziok S.O."/>
            <person name="Deal K.R."/>
            <person name="Huo N."/>
            <person name="Zhu T."/>
            <person name="Wang L."/>
            <person name="Wang Y."/>
            <person name="McGuire P.E."/>
            <person name="Liu S."/>
            <person name="Long H."/>
            <person name="Ramasamy R.K."/>
            <person name="Rodriguez J.C."/>
            <person name="Van S.L."/>
            <person name="Yuan L."/>
            <person name="Wang Z."/>
            <person name="Xia Z."/>
            <person name="Xiao L."/>
            <person name="Anderson O.D."/>
            <person name="Ouyang S."/>
            <person name="Liang Y."/>
            <person name="Zimin A.V."/>
            <person name="Pertea G."/>
            <person name="Qi P."/>
            <person name="Bennetzen J.L."/>
            <person name="Dai X."/>
            <person name="Dawson M.W."/>
            <person name="Muller H.G."/>
            <person name="Kugler K."/>
            <person name="Rivarola-Duarte L."/>
            <person name="Spannagl M."/>
            <person name="Mayer K.F.X."/>
            <person name="Lu F.H."/>
            <person name="Bevan M.W."/>
            <person name="Leroy P."/>
            <person name="Li P."/>
            <person name="You F.M."/>
            <person name="Sun Q."/>
            <person name="Liu Z."/>
            <person name="Lyons E."/>
            <person name="Wicker T."/>
            <person name="Salzberg S.L."/>
            <person name="Devos K.M."/>
            <person name="Dvorak J."/>
        </authorList>
    </citation>
    <scope>NUCLEOTIDE SEQUENCE [LARGE SCALE GENOMIC DNA]</scope>
    <source>
        <strain evidence="1">cv. AL8/78</strain>
    </source>
</reference>
<reference evidence="1" key="5">
    <citation type="journal article" date="2021" name="G3 (Bethesda)">
        <title>Aegilops tauschii genome assembly Aet v5.0 features greater sequence contiguity and improved annotation.</title>
        <authorList>
            <person name="Wang L."/>
            <person name="Zhu T."/>
            <person name="Rodriguez J.C."/>
            <person name="Deal K.R."/>
            <person name="Dubcovsky J."/>
            <person name="McGuire P.E."/>
            <person name="Lux T."/>
            <person name="Spannagl M."/>
            <person name="Mayer K.F.X."/>
            <person name="Baldrich P."/>
            <person name="Meyers B.C."/>
            <person name="Huo N."/>
            <person name="Gu Y.Q."/>
            <person name="Zhou H."/>
            <person name="Devos K.M."/>
            <person name="Bennetzen J.L."/>
            <person name="Unver T."/>
            <person name="Budak H."/>
            <person name="Gulick P.J."/>
            <person name="Galiba G."/>
            <person name="Kalapos B."/>
            <person name="Nelson D.R."/>
            <person name="Li P."/>
            <person name="You F.M."/>
            <person name="Luo M.C."/>
            <person name="Dvorak J."/>
        </authorList>
    </citation>
    <scope>NUCLEOTIDE SEQUENCE [LARGE SCALE GENOMIC DNA]</scope>
    <source>
        <strain evidence="1">cv. AL8/78</strain>
    </source>
</reference>
<dbReference type="EnsemblPlants" id="AET5Gv20152700.10">
    <property type="protein sequence ID" value="AET5Gv20152700.10"/>
    <property type="gene ID" value="AET5Gv20152700"/>
</dbReference>
<proteinExistence type="predicted"/>
<dbReference type="Proteomes" id="UP000015105">
    <property type="component" value="Chromosome 5D"/>
</dbReference>
<dbReference type="Gramene" id="AET5Gv20152700.10">
    <property type="protein sequence ID" value="AET5Gv20152700.10"/>
    <property type="gene ID" value="AET5Gv20152700"/>
</dbReference>
<evidence type="ECO:0000313" key="2">
    <source>
        <dbReference type="Proteomes" id="UP000015105"/>
    </source>
</evidence>
<reference evidence="1" key="4">
    <citation type="submission" date="2019-03" db="UniProtKB">
        <authorList>
            <consortium name="EnsemblPlants"/>
        </authorList>
    </citation>
    <scope>IDENTIFICATION</scope>
</reference>
<organism evidence="1 2">
    <name type="scientific">Aegilops tauschii subsp. strangulata</name>
    <name type="common">Goatgrass</name>
    <dbReference type="NCBI Taxonomy" id="200361"/>
    <lineage>
        <taxon>Eukaryota</taxon>
        <taxon>Viridiplantae</taxon>
        <taxon>Streptophyta</taxon>
        <taxon>Embryophyta</taxon>
        <taxon>Tracheophyta</taxon>
        <taxon>Spermatophyta</taxon>
        <taxon>Magnoliopsida</taxon>
        <taxon>Liliopsida</taxon>
        <taxon>Poales</taxon>
        <taxon>Poaceae</taxon>
        <taxon>BOP clade</taxon>
        <taxon>Pooideae</taxon>
        <taxon>Triticodae</taxon>
        <taxon>Triticeae</taxon>
        <taxon>Triticinae</taxon>
        <taxon>Aegilops</taxon>
    </lineage>
</organism>
<reference evidence="2" key="2">
    <citation type="journal article" date="2017" name="Nat. Plants">
        <title>The Aegilops tauschii genome reveals multiple impacts of transposons.</title>
        <authorList>
            <person name="Zhao G."/>
            <person name="Zou C."/>
            <person name="Li K."/>
            <person name="Wang K."/>
            <person name="Li T."/>
            <person name="Gao L."/>
            <person name="Zhang X."/>
            <person name="Wang H."/>
            <person name="Yang Z."/>
            <person name="Liu X."/>
            <person name="Jiang W."/>
            <person name="Mao L."/>
            <person name="Kong X."/>
            <person name="Jiao Y."/>
            <person name="Jia J."/>
        </authorList>
    </citation>
    <scope>NUCLEOTIDE SEQUENCE [LARGE SCALE GENOMIC DNA]</scope>
    <source>
        <strain evidence="2">cv. AL8/78</strain>
    </source>
</reference>
<protein>
    <submittedName>
        <fullName evidence="1">Uncharacterized protein</fullName>
    </submittedName>
</protein>
<dbReference type="AlphaFoldDB" id="A0A453JQ29"/>
<accession>A0A453JQ29</accession>
<keyword evidence="2" id="KW-1185">Reference proteome</keyword>
<name>A0A453JQ29_AEGTS</name>